<organism evidence="1 2">
    <name type="scientific">Vespula maculifrons</name>
    <name type="common">Eastern yellow jacket</name>
    <name type="synonym">Wasp</name>
    <dbReference type="NCBI Taxonomy" id="7453"/>
    <lineage>
        <taxon>Eukaryota</taxon>
        <taxon>Metazoa</taxon>
        <taxon>Ecdysozoa</taxon>
        <taxon>Arthropoda</taxon>
        <taxon>Hexapoda</taxon>
        <taxon>Insecta</taxon>
        <taxon>Pterygota</taxon>
        <taxon>Neoptera</taxon>
        <taxon>Endopterygota</taxon>
        <taxon>Hymenoptera</taxon>
        <taxon>Apocrita</taxon>
        <taxon>Aculeata</taxon>
        <taxon>Vespoidea</taxon>
        <taxon>Vespidae</taxon>
        <taxon>Vespinae</taxon>
        <taxon>Vespula</taxon>
    </lineage>
</organism>
<evidence type="ECO:0000313" key="1">
    <source>
        <dbReference type="EMBL" id="KAL2727538.1"/>
    </source>
</evidence>
<accession>A0ABD2B4B3</accession>
<dbReference type="AlphaFoldDB" id="A0ABD2B4B3"/>
<comment type="caution">
    <text evidence="1">The sequence shown here is derived from an EMBL/GenBank/DDBJ whole genome shotgun (WGS) entry which is preliminary data.</text>
</comment>
<dbReference type="Proteomes" id="UP001607303">
    <property type="component" value="Unassembled WGS sequence"/>
</dbReference>
<proteinExistence type="predicted"/>
<sequence>MTQNRLRSHKEIILMENLINESEISRIGCNSKVCLKLRKTKKSKLGLRKCHSAAIPRYKTLKGSTDYETLKIPKIPQQVFRIISILRHEKFLKMVTYYFRSSFKNHGKDRSKL</sequence>
<evidence type="ECO:0000313" key="2">
    <source>
        <dbReference type="Proteomes" id="UP001607303"/>
    </source>
</evidence>
<dbReference type="EMBL" id="JAYRBN010000100">
    <property type="protein sequence ID" value="KAL2727538.1"/>
    <property type="molecule type" value="Genomic_DNA"/>
</dbReference>
<keyword evidence="2" id="KW-1185">Reference proteome</keyword>
<gene>
    <name evidence="1" type="ORF">V1477_016814</name>
</gene>
<reference evidence="1 2" key="1">
    <citation type="journal article" date="2024" name="Ann. Entomol. Soc. Am.">
        <title>Genomic analyses of the southern and eastern yellowjacket wasps (Hymenoptera: Vespidae) reveal evolutionary signatures of social life.</title>
        <authorList>
            <person name="Catto M.A."/>
            <person name="Caine P.B."/>
            <person name="Orr S.E."/>
            <person name="Hunt B.G."/>
            <person name="Goodisman M.A.D."/>
        </authorList>
    </citation>
    <scope>NUCLEOTIDE SEQUENCE [LARGE SCALE GENOMIC DNA]</scope>
    <source>
        <strain evidence="1">232</strain>
        <tissue evidence="1">Head and thorax</tissue>
    </source>
</reference>
<name>A0ABD2B4B3_VESMC</name>
<protein>
    <submittedName>
        <fullName evidence="1">Uncharacterized protein</fullName>
    </submittedName>
</protein>